<dbReference type="EMBL" id="CM007897">
    <property type="protein sequence ID" value="OTG19057.1"/>
    <property type="molecule type" value="Genomic_DNA"/>
</dbReference>
<reference evidence="1" key="3">
    <citation type="submission" date="2020-06" db="EMBL/GenBank/DDBJ databases">
        <title>Helianthus annuus Genome sequencing and assembly Release 2.</title>
        <authorList>
            <person name="Gouzy J."/>
            <person name="Langlade N."/>
            <person name="Munos S."/>
        </authorList>
    </citation>
    <scope>NUCLEOTIDE SEQUENCE</scope>
    <source>
        <tissue evidence="1">Leaves</tissue>
    </source>
</reference>
<reference evidence="2" key="2">
    <citation type="submission" date="2017-02" db="EMBL/GenBank/DDBJ databases">
        <title>Sunflower complete genome.</title>
        <authorList>
            <person name="Langlade N."/>
            <person name="Munos S."/>
        </authorList>
    </citation>
    <scope>NUCLEOTIDE SEQUENCE [LARGE SCALE GENOMIC DNA]</scope>
    <source>
        <tissue evidence="2">Leaves</tissue>
    </source>
</reference>
<sequence length="68" mass="7929">MVFIGTYLKKQFILKLKLILLSVFSSATETLNTLKFAQRAKLIQNNVLNLLYVIQNYNTQFSLPFQML</sequence>
<dbReference type="Proteomes" id="UP000215914">
    <property type="component" value="Chromosome 8"/>
</dbReference>
<protein>
    <submittedName>
        <fullName evidence="2">Putative kinesin motor domain-containing protein</fullName>
    </submittedName>
</protein>
<dbReference type="EMBL" id="MNCJ02000323">
    <property type="protein sequence ID" value="KAF5795969.1"/>
    <property type="molecule type" value="Genomic_DNA"/>
</dbReference>
<organism evidence="2 3">
    <name type="scientific">Helianthus annuus</name>
    <name type="common">Common sunflower</name>
    <dbReference type="NCBI Taxonomy" id="4232"/>
    <lineage>
        <taxon>Eukaryota</taxon>
        <taxon>Viridiplantae</taxon>
        <taxon>Streptophyta</taxon>
        <taxon>Embryophyta</taxon>
        <taxon>Tracheophyta</taxon>
        <taxon>Spermatophyta</taxon>
        <taxon>Magnoliopsida</taxon>
        <taxon>eudicotyledons</taxon>
        <taxon>Gunneridae</taxon>
        <taxon>Pentapetalae</taxon>
        <taxon>asterids</taxon>
        <taxon>campanulids</taxon>
        <taxon>Asterales</taxon>
        <taxon>Asteraceae</taxon>
        <taxon>Asteroideae</taxon>
        <taxon>Heliantheae alliance</taxon>
        <taxon>Heliantheae</taxon>
        <taxon>Helianthus</taxon>
    </lineage>
</organism>
<evidence type="ECO:0000313" key="3">
    <source>
        <dbReference type="Proteomes" id="UP000215914"/>
    </source>
</evidence>
<gene>
    <name evidence="2" type="ORF">HannXRQ_Chr08g0229811</name>
    <name evidence="1" type="ORF">HanXRQr2_Chr08g0345851</name>
</gene>
<reference evidence="1 3" key="1">
    <citation type="journal article" date="2017" name="Nature">
        <title>The sunflower genome provides insights into oil metabolism, flowering and Asterid evolution.</title>
        <authorList>
            <person name="Badouin H."/>
            <person name="Gouzy J."/>
            <person name="Grassa C.J."/>
            <person name="Murat F."/>
            <person name="Staton S.E."/>
            <person name="Cottret L."/>
            <person name="Lelandais-Briere C."/>
            <person name="Owens G.L."/>
            <person name="Carrere S."/>
            <person name="Mayjonade B."/>
            <person name="Legrand L."/>
            <person name="Gill N."/>
            <person name="Kane N.C."/>
            <person name="Bowers J.E."/>
            <person name="Hubner S."/>
            <person name="Bellec A."/>
            <person name="Berard A."/>
            <person name="Berges H."/>
            <person name="Blanchet N."/>
            <person name="Boniface M.C."/>
            <person name="Brunel D."/>
            <person name="Catrice O."/>
            <person name="Chaidir N."/>
            <person name="Claudel C."/>
            <person name="Donnadieu C."/>
            <person name="Faraut T."/>
            <person name="Fievet G."/>
            <person name="Helmstetter N."/>
            <person name="King M."/>
            <person name="Knapp S.J."/>
            <person name="Lai Z."/>
            <person name="Le Paslier M.C."/>
            <person name="Lippi Y."/>
            <person name="Lorenzon L."/>
            <person name="Mandel J.R."/>
            <person name="Marage G."/>
            <person name="Marchand G."/>
            <person name="Marquand E."/>
            <person name="Bret-Mestries E."/>
            <person name="Morien E."/>
            <person name="Nambeesan S."/>
            <person name="Nguyen T."/>
            <person name="Pegot-Espagnet P."/>
            <person name="Pouilly N."/>
            <person name="Raftis F."/>
            <person name="Sallet E."/>
            <person name="Schiex T."/>
            <person name="Thomas J."/>
            <person name="Vandecasteele C."/>
            <person name="Vares D."/>
            <person name="Vear F."/>
            <person name="Vautrin S."/>
            <person name="Crespi M."/>
            <person name="Mangin B."/>
            <person name="Burke J.M."/>
            <person name="Salse J."/>
            <person name="Munos S."/>
            <person name="Vincourt P."/>
            <person name="Rieseberg L.H."/>
            <person name="Langlade N.B."/>
        </authorList>
    </citation>
    <scope>NUCLEOTIDE SEQUENCE [LARGE SCALE GENOMIC DNA]</scope>
    <source>
        <strain evidence="3">cv. SF193</strain>
        <tissue evidence="1">Leaves</tissue>
    </source>
</reference>
<evidence type="ECO:0000313" key="2">
    <source>
        <dbReference type="EMBL" id="OTG19057.1"/>
    </source>
</evidence>
<accession>A0A251U6S7</accession>
<keyword evidence="3" id="KW-1185">Reference proteome</keyword>
<dbReference type="AlphaFoldDB" id="A0A251U6S7"/>
<dbReference type="InParanoid" id="A0A251U6S7"/>
<evidence type="ECO:0000313" key="1">
    <source>
        <dbReference type="EMBL" id="KAF5795969.1"/>
    </source>
</evidence>
<proteinExistence type="predicted"/>
<dbReference type="Gramene" id="mRNA:HanXRQr2_Chr08g0345851">
    <property type="protein sequence ID" value="CDS:HanXRQr2_Chr08g0345851.1"/>
    <property type="gene ID" value="HanXRQr2_Chr08g0345851"/>
</dbReference>
<name>A0A251U6S7_HELAN</name>